<sequence>MTTTSSFWDRVQDELRTASGKARREAERAVRTGVLQMDLVSLRRDRRRAQADLGERALALWKAEKLEDLAGDSEALRLRTLVLSIEGLIAAKEEELRSIRSRVQGPGAAQPQ</sequence>
<comment type="caution">
    <text evidence="1">The sequence shown here is derived from an EMBL/GenBank/DDBJ whole genome shotgun (WGS) entry which is preliminary data.</text>
</comment>
<accession>A0A538S857</accession>
<reference evidence="1 2" key="1">
    <citation type="journal article" date="2019" name="Nat. Microbiol.">
        <title>Mediterranean grassland soil C-N compound turnover is dependent on rainfall and depth, and is mediated by genomically divergent microorganisms.</title>
        <authorList>
            <person name="Diamond S."/>
            <person name="Andeer P.F."/>
            <person name="Li Z."/>
            <person name="Crits-Christoph A."/>
            <person name="Burstein D."/>
            <person name="Anantharaman K."/>
            <person name="Lane K.R."/>
            <person name="Thomas B.C."/>
            <person name="Pan C."/>
            <person name="Northen T.R."/>
            <person name="Banfield J.F."/>
        </authorList>
    </citation>
    <scope>NUCLEOTIDE SEQUENCE [LARGE SCALE GENOMIC DNA]</scope>
    <source>
        <strain evidence="1">WS_1</strain>
    </source>
</reference>
<evidence type="ECO:0000313" key="1">
    <source>
        <dbReference type="EMBL" id="TMQ47540.1"/>
    </source>
</evidence>
<dbReference type="EMBL" id="VBOR01000106">
    <property type="protein sequence ID" value="TMQ47540.1"/>
    <property type="molecule type" value="Genomic_DNA"/>
</dbReference>
<dbReference type="AlphaFoldDB" id="A0A538S857"/>
<protein>
    <submittedName>
        <fullName evidence="1">Uncharacterized protein</fullName>
    </submittedName>
</protein>
<organism evidence="1 2">
    <name type="scientific">Eiseniibacteriota bacterium</name>
    <dbReference type="NCBI Taxonomy" id="2212470"/>
    <lineage>
        <taxon>Bacteria</taxon>
        <taxon>Candidatus Eiseniibacteriota</taxon>
    </lineage>
</organism>
<evidence type="ECO:0000313" key="2">
    <source>
        <dbReference type="Proteomes" id="UP000316292"/>
    </source>
</evidence>
<name>A0A538S857_UNCEI</name>
<proteinExistence type="predicted"/>
<gene>
    <name evidence="1" type="ORF">E6K71_09605</name>
</gene>
<dbReference type="Proteomes" id="UP000316292">
    <property type="component" value="Unassembled WGS sequence"/>
</dbReference>